<proteinExistence type="predicted"/>
<name>A0A6I1DYE4_9FLAO</name>
<sequence>MEAKKVSVIIPVYNAEKYIEDCLSSVLGQTYSNIEILLINDGSIDKSLEICHEVGAKHDNILVINQPNGGAGSARNAGLEKCSGDYVCFVDSDDYIHPSMLEIMISYLDSDSIDIVECETIEVDDYVYESPLDKSFVKREQITVETKKQYLKRIVLYGQTAVWRRIYKKELVQNIRFRSNIIAEDVYFTVDVSKNIKNKIVHVSFPFYKYLRNYGSVTKSKYSEKHLQSIDASLYLQQELIGLGLDRVVRIHMLKKLILHYKKLFHNHEVDTSFDKRRWIKQKIKENFVFDIRLHIHIWLSRFLSVHGFGKVLEYNQRIKN</sequence>
<protein>
    <submittedName>
        <fullName evidence="4">Glycosyltransferase</fullName>
    </submittedName>
</protein>
<gene>
    <name evidence="4" type="ORF">F8C76_03015</name>
</gene>
<dbReference type="InterPro" id="IPR001173">
    <property type="entry name" value="Glyco_trans_2-like"/>
</dbReference>
<evidence type="ECO:0000313" key="4">
    <source>
        <dbReference type="EMBL" id="KAB7530493.1"/>
    </source>
</evidence>
<dbReference type="InterPro" id="IPR029044">
    <property type="entry name" value="Nucleotide-diphossugar_trans"/>
</dbReference>
<evidence type="ECO:0000256" key="1">
    <source>
        <dbReference type="ARBA" id="ARBA00022676"/>
    </source>
</evidence>
<dbReference type="RefSeq" id="WP_152130412.1">
    <property type="nucleotide sequence ID" value="NZ_WELG01000001.1"/>
</dbReference>
<comment type="caution">
    <text evidence="4">The sequence shown here is derived from an EMBL/GenBank/DDBJ whole genome shotgun (WGS) entry which is preliminary data.</text>
</comment>
<dbReference type="Proteomes" id="UP000429785">
    <property type="component" value="Unassembled WGS sequence"/>
</dbReference>
<dbReference type="AlphaFoldDB" id="A0A6I1DYE4"/>
<dbReference type="SUPFAM" id="SSF53448">
    <property type="entry name" value="Nucleotide-diphospho-sugar transferases"/>
    <property type="match status" value="1"/>
</dbReference>
<dbReference type="PANTHER" id="PTHR22916:SF51">
    <property type="entry name" value="GLYCOSYLTRANSFERASE EPSH-RELATED"/>
    <property type="match status" value="1"/>
</dbReference>
<evidence type="ECO:0000256" key="2">
    <source>
        <dbReference type="ARBA" id="ARBA00022679"/>
    </source>
</evidence>
<accession>A0A6I1DYE4</accession>
<dbReference type="Pfam" id="PF00535">
    <property type="entry name" value="Glycos_transf_2"/>
    <property type="match status" value="1"/>
</dbReference>
<reference evidence="4 5" key="1">
    <citation type="submission" date="2019-10" db="EMBL/GenBank/DDBJ databases">
        <title>Muricauda olearia CL-SS4 JCM15563 genome.</title>
        <authorList>
            <person name="Liu L."/>
        </authorList>
    </citation>
    <scope>NUCLEOTIDE SEQUENCE [LARGE SCALE GENOMIC DNA]</scope>
    <source>
        <strain evidence="4 5">CL-SS4</strain>
    </source>
</reference>
<dbReference type="CDD" id="cd00761">
    <property type="entry name" value="Glyco_tranf_GTA_type"/>
    <property type="match status" value="1"/>
</dbReference>
<keyword evidence="1" id="KW-0328">Glycosyltransferase</keyword>
<evidence type="ECO:0000259" key="3">
    <source>
        <dbReference type="Pfam" id="PF00535"/>
    </source>
</evidence>
<dbReference type="EMBL" id="WELG01000001">
    <property type="protein sequence ID" value="KAB7530493.1"/>
    <property type="molecule type" value="Genomic_DNA"/>
</dbReference>
<dbReference type="OrthoDB" id="396512at2"/>
<keyword evidence="2 4" id="KW-0808">Transferase</keyword>
<dbReference type="PANTHER" id="PTHR22916">
    <property type="entry name" value="GLYCOSYLTRANSFERASE"/>
    <property type="match status" value="1"/>
</dbReference>
<feature type="domain" description="Glycosyltransferase 2-like" evidence="3">
    <location>
        <begin position="7"/>
        <end position="143"/>
    </location>
</feature>
<dbReference type="GO" id="GO:0016758">
    <property type="term" value="F:hexosyltransferase activity"/>
    <property type="evidence" value="ECO:0007669"/>
    <property type="project" value="UniProtKB-ARBA"/>
</dbReference>
<evidence type="ECO:0000313" key="5">
    <source>
        <dbReference type="Proteomes" id="UP000429785"/>
    </source>
</evidence>
<dbReference type="Gene3D" id="3.90.550.10">
    <property type="entry name" value="Spore Coat Polysaccharide Biosynthesis Protein SpsA, Chain A"/>
    <property type="match status" value="1"/>
</dbReference>
<organism evidence="4 5">
    <name type="scientific">Flagellimonas olearia</name>
    <dbReference type="NCBI Taxonomy" id="552546"/>
    <lineage>
        <taxon>Bacteria</taxon>
        <taxon>Pseudomonadati</taxon>
        <taxon>Bacteroidota</taxon>
        <taxon>Flavobacteriia</taxon>
        <taxon>Flavobacteriales</taxon>
        <taxon>Flavobacteriaceae</taxon>
        <taxon>Flagellimonas</taxon>
    </lineage>
</organism>